<evidence type="ECO:0008006" key="4">
    <source>
        <dbReference type="Google" id="ProtNLM"/>
    </source>
</evidence>
<organism evidence="2 3">
    <name type="scientific">Herbidospora galbida</name>
    <dbReference type="NCBI Taxonomy" id="2575442"/>
    <lineage>
        <taxon>Bacteria</taxon>
        <taxon>Bacillati</taxon>
        <taxon>Actinomycetota</taxon>
        <taxon>Actinomycetes</taxon>
        <taxon>Streptosporangiales</taxon>
        <taxon>Streptosporangiaceae</taxon>
        <taxon>Herbidospora</taxon>
    </lineage>
</organism>
<dbReference type="AlphaFoldDB" id="A0A4U3MAS9"/>
<keyword evidence="1" id="KW-0732">Signal</keyword>
<feature type="signal peptide" evidence="1">
    <location>
        <begin position="1"/>
        <end position="21"/>
    </location>
</feature>
<name>A0A4U3MAS9_9ACTN</name>
<gene>
    <name evidence="2" type="ORF">FDA94_22945</name>
</gene>
<evidence type="ECO:0000313" key="3">
    <source>
        <dbReference type="Proteomes" id="UP000308705"/>
    </source>
</evidence>
<evidence type="ECO:0000313" key="2">
    <source>
        <dbReference type="EMBL" id="TKK86081.1"/>
    </source>
</evidence>
<dbReference type="OrthoDB" id="3538112at2"/>
<reference evidence="2 3" key="1">
    <citation type="submission" date="2019-04" db="EMBL/GenBank/DDBJ databases">
        <title>Herbidospora sp. NEAU-GS14.nov., a novel actinomycete isolated from soil.</title>
        <authorList>
            <person name="Han L."/>
        </authorList>
    </citation>
    <scope>NUCLEOTIDE SEQUENCE [LARGE SCALE GENOMIC DNA]</scope>
    <source>
        <strain evidence="2 3">NEAU-GS14</strain>
    </source>
</reference>
<sequence length="141" mass="14565">MAPSRLLALAALGLLTACASAPPPPKAASTDMYVTGADAADDPCRRVVSALGFAEHVLKPAGQEEAQEFGEGMRGRIAYVEGVILSYGEKLPAGLAEHTATMKRTIRVLVPAATPHEKAVAALKEWRAAATAIEKGCAQAG</sequence>
<feature type="chain" id="PRO_5038699699" description="Lipoprotein" evidence="1">
    <location>
        <begin position="22"/>
        <end position="141"/>
    </location>
</feature>
<evidence type="ECO:0000256" key="1">
    <source>
        <dbReference type="SAM" id="SignalP"/>
    </source>
</evidence>
<dbReference type="EMBL" id="SZQA01000023">
    <property type="protein sequence ID" value="TKK86081.1"/>
    <property type="molecule type" value="Genomic_DNA"/>
</dbReference>
<proteinExistence type="predicted"/>
<comment type="caution">
    <text evidence="2">The sequence shown here is derived from an EMBL/GenBank/DDBJ whole genome shotgun (WGS) entry which is preliminary data.</text>
</comment>
<dbReference type="RefSeq" id="WP_137249147.1">
    <property type="nucleotide sequence ID" value="NZ_SZQA01000023.1"/>
</dbReference>
<dbReference type="PROSITE" id="PS51257">
    <property type="entry name" value="PROKAR_LIPOPROTEIN"/>
    <property type="match status" value="1"/>
</dbReference>
<dbReference type="Proteomes" id="UP000308705">
    <property type="component" value="Unassembled WGS sequence"/>
</dbReference>
<protein>
    <recommendedName>
        <fullName evidence="4">Lipoprotein</fullName>
    </recommendedName>
</protein>
<accession>A0A4U3MAS9</accession>
<keyword evidence="3" id="KW-1185">Reference proteome</keyword>